<dbReference type="EMBL" id="JAGSMN010000197">
    <property type="protein sequence ID" value="MBR7673336.1"/>
    <property type="molecule type" value="Genomic_DNA"/>
</dbReference>
<keyword evidence="2" id="KW-0472">Membrane</keyword>
<gene>
    <name evidence="3" type="ORF">KDA82_09960</name>
</gene>
<feature type="transmembrane region" description="Helical" evidence="2">
    <location>
        <begin position="334"/>
        <end position="353"/>
    </location>
</feature>
<evidence type="ECO:0000256" key="1">
    <source>
        <dbReference type="SAM" id="MobiDB-lite"/>
    </source>
</evidence>
<dbReference type="Proteomes" id="UP000675554">
    <property type="component" value="Unassembled WGS sequence"/>
</dbReference>
<accession>A0A8T4IM08</accession>
<organism evidence="3 4">
    <name type="scientific">Streptomyces daliensis</name>
    <dbReference type="NCBI Taxonomy" id="299421"/>
    <lineage>
        <taxon>Bacteria</taxon>
        <taxon>Bacillati</taxon>
        <taxon>Actinomycetota</taxon>
        <taxon>Actinomycetes</taxon>
        <taxon>Kitasatosporales</taxon>
        <taxon>Streptomycetaceae</taxon>
        <taxon>Streptomyces</taxon>
    </lineage>
</organism>
<dbReference type="GO" id="GO:0140359">
    <property type="term" value="F:ABC-type transporter activity"/>
    <property type="evidence" value="ECO:0007669"/>
    <property type="project" value="InterPro"/>
</dbReference>
<keyword evidence="2" id="KW-0812">Transmembrane</keyword>
<feature type="compositionally biased region" description="Polar residues" evidence="1">
    <location>
        <begin position="46"/>
        <end position="59"/>
    </location>
</feature>
<feature type="region of interest" description="Disordered" evidence="1">
    <location>
        <begin position="1"/>
        <end position="71"/>
    </location>
</feature>
<sequence>LARPPPPPPPRPPPSARRLLSPSRLNTTSRSSPSRRGREAAAMSHEPQQQNPDQHTPVGTPSGIATAPAPRGEDVIHNIGYRGYDGPRLGRGYARRSLFAQSLRGAYGLGRSAKSKVLPMILFAVVCLPAAIVVAVTVATSAKELPLGNSSYVLQLQPVIGIFIAAVAPQAVSLDLRYKTVPLYFSRPIERVDYVLAKYAALSAALFVFVASPVVILYAGALLAKLDFADQTRDLAQGIVFCALFAVVHAGIGLAIAAVTPRRGFGVAAIIAVLTIPYMLITALQAIAGEQDSPGAVGWLGLASPGTLMDGVQAKFLGGESGFPGGEVLTNAQAPFYLLLVAALLAGTYALLLRRYRKAGL</sequence>
<evidence type="ECO:0000256" key="2">
    <source>
        <dbReference type="SAM" id="Phobius"/>
    </source>
</evidence>
<dbReference type="Pfam" id="PF12679">
    <property type="entry name" value="ABC2_membrane_2"/>
    <property type="match status" value="1"/>
</dbReference>
<comment type="caution">
    <text evidence="3">The sequence shown here is derived from an EMBL/GenBank/DDBJ whole genome shotgun (WGS) entry which is preliminary data.</text>
</comment>
<feature type="non-terminal residue" evidence="3">
    <location>
        <position position="1"/>
    </location>
</feature>
<evidence type="ECO:0000313" key="4">
    <source>
        <dbReference type="Proteomes" id="UP000675554"/>
    </source>
</evidence>
<reference evidence="3" key="1">
    <citation type="submission" date="2021-04" db="EMBL/GenBank/DDBJ databases">
        <title>Sequencing of actinobacteria type strains.</title>
        <authorList>
            <person name="Nguyen G.-S."/>
            <person name="Wentzel A."/>
        </authorList>
    </citation>
    <scope>NUCLEOTIDE SEQUENCE</scope>
    <source>
        <strain evidence="3">DSM 42095</strain>
    </source>
</reference>
<feature type="transmembrane region" description="Helical" evidence="2">
    <location>
        <begin position="117"/>
        <end position="139"/>
    </location>
</feature>
<protein>
    <submittedName>
        <fullName evidence="3">ABC transporter permease</fullName>
    </submittedName>
</protein>
<dbReference type="GO" id="GO:0005886">
    <property type="term" value="C:plasma membrane"/>
    <property type="evidence" value="ECO:0007669"/>
    <property type="project" value="UniProtKB-SubCell"/>
</dbReference>
<feature type="transmembrane region" description="Helical" evidence="2">
    <location>
        <begin position="199"/>
        <end position="223"/>
    </location>
</feature>
<feature type="compositionally biased region" description="Low complexity" evidence="1">
    <location>
        <begin position="16"/>
        <end position="34"/>
    </location>
</feature>
<proteinExistence type="predicted"/>
<keyword evidence="2" id="KW-1133">Transmembrane helix</keyword>
<evidence type="ECO:0000313" key="3">
    <source>
        <dbReference type="EMBL" id="MBR7673336.1"/>
    </source>
</evidence>
<dbReference type="AlphaFoldDB" id="A0A8T4IM08"/>
<feature type="transmembrane region" description="Helical" evidence="2">
    <location>
        <begin position="159"/>
        <end position="178"/>
    </location>
</feature>
<feature type="transmembrane region" description="Helical" evidence="2">
    <location>
        <begin position="265"/>
        <end position="288"/>
    </location>
</feature>
<feature type="transmembrane region" description="Helical" evidence="2">
    <location>
        <begin position="235"/>
        <end position="258"/>
    </location>
</feature>
<feature type="compositionally biased region" description="Pro residues" evidence="1">
    <location>
        <begin position="1"/>
        <end position="15"/>
    </location>
</feature>
<name>A0A8T4IM08_9ACTN</name>
<keyword evidence="4" id="KW-1185">Reference proteome</keyword>